<dbReference type="PANTHER" id="PTHR10746:SF6">
    <property type="entry name" value="LARGE RIBOSOMAL SUBUNIT PROTEIN UL4M"/>
    <property type="match status" value="1"/>
</dbReference>
<dbReference type="AlphaFoldDB" id="A0AAU7QRQ2"/>
<protein>
    <recommendedName>
        <fullName evidence="4">Large ribosomal subunit protein uL4</fullName>
    </recommendedName>
    <alternativeName>
        <fullName evidence="5">50S ribosomal protein L4</fullName>
    </alternativeName>
</protein>
<dbReference type="Gene3D" id="3.40.1370.10">
    <property type="match status" value="1"/>
</dbReference>
<evidence type="ECO:0000256" key="3">
    <source>
        <dbReference type="ARBA" id="ARBA00023274"/>
    </source>
</evidence>
<comment type="similarity">
    <text evidence="1">Belongs to the universal ribosomal protein uL4 family.</text>
</comment>
<proteinExistence type="inferred from homology"/>
<dbReference type="InterPro" id="IPR002136">
    <property type="entry name" value="Ribosomal_uL4"/>
</dbReference>
<dbReference type="GO" id="GO:1990904">
    <property type="term" value="C:ribonucleoprotein complex"/>
    <property type="evidence" value="ECO:0007669"/>
    <property type="project" value="UniProtKB-KW"/>
</dbReference>
<dbReference type="SUPFAM" id="SSF52166">
    <property type="entry name" value="Ribosomal protein L4"/>
    <property type="match status" value="1"/>
</dbReference>
<keyword evidence="3" id="KW-0687">Ribonucleoprotein</keyword>
<gene>
    <name evidence="6" type="primary">rplD</name>
    <name evidence="6" type="ORF">ABNO60_00665</name>
</gene>
<dbReference type="Pfam" id="PF00573">
    <property type="entry name" value="Ribosomal_L4"/>
    <property type="match status" value="1"/>
</dbReference>
<organism evidence="6">
    <name type="scientific">Candidatus Shikimatogenerans sp. Tcar</name>
    <dbReference type="NCBI Taxonomy" id="3158565"/>
    <lineage>
        <taxon>Bacteria</taxon>
        <taxon>Pseudomonadati</taxon>
        <taxon>Bacteroidota</taxon>
        <taxon>Flavobacteriia</taxon>
        <taxon>Flavobacteriales</taxon>
        <taxon>Candidatus Shikimatogenerans</taxon>
    </lineage>
</organism>
<dbReference type="GO" id="GO:0003735">
    <property type="term" value="F:structural constituent of ribosome"/>
    <property type="evidence" value="ECO:0007669"/>
    <property type="project" value="InterPro"/>
</dbReference>
<evidence type="ECO:0000256" key="1">
    <source>
        <dbReference type="ARBA" id="ARBA00010528"/>
    </source>
</evidence>
<evidence type="ECO:0000256" key="5">
    <source>
        <dbReference type="ARBA" id="ARBA00035462"/>
    </source>
</evidence>
<evidence type="ECO:0000313" key="6">
    <source>
        <dbReference type="EMBL" id="XBT18646.1"/>
    </source>
</evidence>
<dbReference type="NCBIfam" id="TIGR03953">
    <property type="entry name" value="rplD_bact"/>
    <property type="match status" value="1"/>
</dbReference>
<dbReference type="EMBL" id="CP157896">
    <property type="protein sequence ID" value="XBT18646.1"/>
    <property type="molecule type" value="Genomic_DNA"/>
</dbReference>
<dbReference type="GO" id="GO:0005840">
    <property type="term" value="C:ribosome"/>
    <property type="evidence" value="ECO:0007669"/>
    <property type="project" value="UniProtKB-KW"/>
</dbReference>
<dbReference type="GO" id="GO:0006412">
    <property type="term" value="P:translation"/>
    <property type="evidence" value="ECO:0007669"/>
    <property type="project" value="InterPro"/>
</dbReference>
<keyword evidence="2 6" id="KW-0689">Ribosomal protein</keyword>
<dbReference type="InterPro" id="IPR013005">
    <property type="entry name" value="Ribosomal_uL4-like"/>
</dbReference>
<accession>A0AAU7QRQ2</accession>
<evidence type="ECO:0000256" key="2">
    <source>
        <dbReference type="ARBA" id="ARBA00022980"/>
    </source>
</evidence>
<sequence length="204" mass="24716">MYIKVYNLYKLKFIKKIKIINYIKKYNKYLIYYYFKKYFTNKRFSIASTKNKSQIKGSNRKICKQKGLGIARKGNIKNPLFKGGGVIFGPKNKKYNIKINKKIINISYKIILNEKIKKNNIIIIKNFFIKKINLQYILKFLNKFFYLNEKFLFIINNNNYNLFIYLNNIKNIKVILLNNINIFLLKKYKYIILDNFSLLKKIYN</sequence>
<dbReference type="PANTHER" id="PTHR10746">
    <property type="entry name" value="50S RIBOSOMAL PROTEIN L4"/>
    <property type="match status" value="1"/>
</dbReference>
<dbReference type="InterPro" id="IPR023574">
    <property type="entry name" value="Ribosomal_uL4_dom_sf"/>
</dbReference>
<reference evidence="6" key="1">
    <citation type="submission" date="2024-06" db="EMBL/GenBank/DDBJ databases">
        <title>Diversity, functionality, and evolutionary history of bacterial symbionts in false click beetles (Coleoptera, Throscidae).</title>
        <authorList>
            <person name="Wierz J.C."/>
            <person name="Malm H."/>
            <person name="Kaltenpoth M."/>
            <person name="Engl T."/>
        </authorList>
    </citation>
    <scope>NUCLEOTIDE SEQUENCE</scope>
    <source>
        <strain evidence="6">Tcar</strain>
    </source>
</reference>
<name>A0AAU7QRQ2_9FLAO</name>
<evidence type="ECO:0000256" key="4">
    <source>
        <dbReference type="ARBA" id="ARBA00035244"/>
    </source>
</evidence>